<keyword evidence="4" id="KW-0963">Cytoplasm</keyword>
<reference evidence="5 6" key="1">
    <citation type="submission" date="2024-01" db="EMBL/GenBank/DDBJ databases">
        <title>The genomes of 5 underutilized Papilionoideae crops provide insights into root nodulation and disease resistance.</title>
        <authorList>
            <person name="Yuan L."/>
        </authorList>
    </citation>
    <scope>NUCLEOTIDE SEQUENCE [LARGE SCALE GENOMIC DNA]</scope>
    <source>
        <strain evidence="5">LY-2023</strain>
        <tissue evidence="5">Leaf</tissue>
    </source>
</reference>
<evidence type="ECO:0000256" key="4">
    <source>
        <dbReference type="ARBA" id="ARBA00023212"/>
    </source>
</evidence>
<evidence type="ECO:0000313" key="5">
    <source>
        <dbReference type="EMBL" id="KAK7300189.1"/>
    </source>
</evidence>
<comment type="subcellular location">
    <subcellularLocation>
        <location evidence="1">Cytoplasm</location>
        <location evidence="1">Cytoskeleton</location>
    </subcellularLocation>
</comment>
<protein>
    <submittedName>
        <fullName evidence="5">Uncharacterized protein</fullName>
    </submittedName>
</protein>
<keyword evidence="6" id="KW-1185">Reference proteome</keyword>
<keyword evidence="4" id="KW-0206">Cytoskeleton</keyword>
<dbReference type="GO" id="GO:0005819">
    <property type="term" value="C:spindle"/>
    <property type="evidence" value="ECO:0007669"/>
    <property type="project" value="TreeGrafter"/>
</dbReference>
<comment type="similarity">
    <text evidence="2">Belongs to the MAP65/ASE1 family.</text>
</comment>
<comment type="caution">
    <text evidence="5">The sequence shown here is derived from an EMBL/GenBank/DDBJ whole genome shotgun (WGS) entry which is preliminary data.</text>
</comment>
<dbReference type="AlphaFoldDB" id="A0AAN9JMS4"/>
<dbReference type="InterPro" id="IPR007145">
    <property type="entry name" value="MAP65_Ase1_PRC1"/>
</dbReference>
<dbReference type="EMBL" id="JAYKXN010000003">
    <property type="protein sequence ID" value="KAK7300189.1"/>
    <property type="molecule type" value="Genomic_DNA"/>
</dbReference>
<dbReference type="Pfam" id="PF03999">
    <property type="entry name" value="MAP65_ASE1"/>
    <property type="match status" value="1"/>
</dbReference>
<dbReference type="Gene3D" id="1.20.58.1520">
    <property type="match status" value="1"/>
</dbReference>
<proteinExistence type="inferred from homology"/>
<evidence type="ECO:0000256" key="1">
    <source>
        <dbReference type="ARBA" id="ARBA00004245"/>
    </source>
</evidence>
<dbReference type="GO" id="GO:0005874">
    <property type="term" value="C:microtubule"/>
    <property type="evidence" value="ECO:0007669"/>
    <property type="project" value="UniProtKB-KW"/>
</dbReference>
<dbReference type="Proteomes" id="UP001359559">
    <property type="component" value="Unassembled WGS sequence"/>
</dbReference>
<dbReference type="GO" id="GO:0008017">
    <property type="term" value="F:microtubule binding"/>
    <property type="evidence" value="ECO:0007669"/>
    <property type="project" value="InterPro"/>
</dbReference>
<evidence type="ECO:0000256" key="3">
    <source>
        <dbReference type="ARBA" id="ARBA00022701"/>
    </source>
</evidence>
<name>A0AAN9JMS4_CLITE</name>
<sequence length="754" mass="84495">MSASPPTEPPSSKLITGVDPILVPLPLPLSLALALVIALGCCSVVLTGEASTSGHIWDDAADGNDGHERQEIFIDGMVDGIVEAKTSIPNLDISKTLSAALDKMSQHWVTKSETEVEMKVYKEGIICGLQEASLCFPNLDKEATLNAVLNTETQSYDEVAMDLREYEGSDSEEEQESDPGQQEMRRILWEGMADGLLEAIRTFPALDIQTTIRTALNKTTWLPLNPQVEVNIYIKGIVKGLREAKLTCPTLDIQATLNVVLSRETHKGPPDTDTEAPLLQESWEGKALTELYLKLEEQYKALHSKLENEIAAMDADNCTSTFPLMRTQHDDELNSQSPPASNCRVMHSDIGSERVVSVYERLAAVLKGRAEDMGRLDIEGFQISKEFQEELSAIYMNGLRDGLLEAKAAIVFDEKEELVTDEEAKGEDNVKDVDNENIRNIDVDAAKRTSDSLSHEVITKAVLESLEKHPIISVDSSRRSKYFLTQSRRWIKNLFLSKPRNQKGTKLTSQEENLTGKTQFQEVEAERTTKQPNQAITTATEEAAKGNAAKDVIKSPTAQVEAEVYRLEELTSSKIDEILKKIAELEEIYQKTHLVPQFDCTVGDAVEALESGSVDPACMLEEIELQSTRVKEEAFIRKEIVEKVEEWLSAREEESWLEEFNMDENRYNTRRRTRLFSGWTKGAKARRGTRLTLKRAKKARALVGKIPAMVDILTSKIVEWEMDNGIEFRYDSIPLRSMLEDYTLSRQEANVSFG</sequence>
<dbReference type="GO" id="GO:0005737">
    <property type="term" value="C:cytoplasm"/>
    <property type="evidence" value="ECO:0007669"/>
    <property type="project" value="TreeGrafter"/>
</dbReference>
<gene>
    <name evidence="5" type="ORF">RJT34_11026</name>
</gene>
<evidence type="ECO:0000313" key="6">
    <source>
        <dbReference type="Proteomes" id="UP001359559"/>
    </source>
</evidence>
<evidence type="ECO:0000256" key="2">
    <source>
        <dbReference type="ARBA" id="ARBA00006187"/>
    </source>
</evidence>
<dbReference type="PANTHER" id="PTHR19321">
    <property type="entry name" value="PROTEIN REGULATOR OF CYTOKINESIS 1 PRC1-RELATED"/>
    <property type="match status" value="1"/>
</dbReference>
<dbReference type="PANTHER" id="PTHR19321:SF56">
    <property type="entry name" value="65-KDA MICROTUBULE-ASSOCIATED-LIKE PROTEIN"/>
    <property type="match status" value="1"/>
</dbReference>
<dbReference type="GO" id="GO:0000226">
    <property type="term" value="P:microtubule cytoskeleton organization"/>
    <property type="evidence" value="ECO:0007669"/>
    <property type="project" value="InterPro"/>
</dbReference>
<accession>A0AAN9JMS4</accession>
<keyword evidence="3" id="KW-0493">Microtubule</keyword>
<organism evidence="5 6">
    <name type="scientific">Clitoria ternatea</name>
    <name type="common">Butterfly pea</name>
    <dbReference type="NCBI Taxonomy" id="43366"/>
    <lineage>
        <taxon>Eukaryota</taxon>
        <taxon>Viridiplantae</taxon>
        <taxon>Streptophyta</taxon>
        <taxon>Embryophyta</taxon>
        <taxon>Tracheophyta</taxon>
        <taxon>Spermatophyta</taxon>
        <taxon>Magnoliopsida</taxon>
        <taxon>eudicotyledons</taxon>
        <taxon>Gunneridae</taxon>
        <taxon>Pentapetalae</taxon>
        <taxon>rosids</taxon>
        <taxon>fabids</taxon>
        <taxon>Fabales</taxon>
        <taxon>Fabaceae</taxon>
        <taxon>Papilionoideae</taxon>
        <taxon>50 kb inversion clade</taxon>
        <taxon>NPAAA clade</taxon>
        <taxon>indigoferoid/millettioid clade</taxon>
        <taxon>Phaseoleae</taxon>
        <taxon>Clitoria</taxon>
    </lineage>
</organism>